<accession>A0ABR1ZP30</accession>
<keyword evidence="2" id="KW-1185">Reference proteome</keyword>
<protein>
    <submittedName>
        <fullName evidence="1">Uncharacterized protein</fullName>
    </submittedName>
</protein>
<sequence>MTPPVLFRRCSFTADSNVRFSLLLLSVHSVDPDAALSCYVFVRSSTKLNLFLPFIVECYKEQHSLRLKSAPVPIVPVADKSVDEHQVTSDEHLNVHQQCVDGEPREMVSPPSNVVLPTEPPEPIASTNESPANIATVEHNGTTSQQSSFSDVDEFITSEEFDNNTESVLQSQSEDQSQSANQIVAPTTSLSNKHPMVTRSKRDWGSDEDDRRGNEGHSLEGSGLEDSAQEGPSHPI</sequence>
<reference evidence="1 2" key="1">
    <citation type="journal article" date="2024" name="G3 (Bethesda)">
        <title>Genome assembly of Hibiscus sabdariffa L. provides insights into metabolisms of medicinal natural products.</title>
        <authorList>
            <person name="Kim T."/>
        </authorList>
    </citation>
    <scope>NUCLEOTIDE SEQUENCE [LARGE SCALE GENOMIC DNA]</scope>
    <source>
        <strain evidence="1">TK-2024</strain>
        <tissue evidence="1">Old leaves</tissue>
    </source>
</reference>
<comment type="caution">
    <text evidence="1">The sequence shown here is derived from an EMBL/GenBank/DDBJ whole genome shotgun (WGS) entry which is preliminary data.</text>
</comment>
<organism evidence="1 2">
    <name type="scientific">Hibiscus sabdariffa</name>
    <name type="common">roselle</name>
    <dbReference type="NCBI Taxonomy" id="183260"/>
    <lineage>
        <taxon>Eukaryota</taxon>
        <taxon>Viridiplantae</taxon>
        <taxon>Streptophyta</taxon>
        <taxon>Embryophyta</taxon>
        <taxon>Tracheophyta</taxon>
        <taxon>Spermatophyta</taxon>
        <taxon>Magnoliopsida</taxon>
        <taxon>eudicotyledons</taxon>
        <taxon>Gunneridae</taxon>
        <taxon>Pentapetalae</taxon>
        <taxon>rosids</taxon>
        <taxon>malvids</taxon>
        <taxon>Malvales</taxon>
        <taxon>Malvaceae</taxon>
        <taxon>Malvoideae</taxon>
        <taxon>Hibiscus</taxon>
    </lineage>
</organism>
<dbReference type="Proteomes" id="UP001396334">
    <property type="component" value="Unassembled WGS sequence"/>
</dbReference>
<dbReference type="EMBL" id="JBBPBN010000776">
    <property type="protein sequence ID" value="KAK8482440.1"/>
    <property type="molecule type" value="Genomic_DNA"/>
</dbReference>
<evidence type="ECO:0000313" key="1">
    <source>
        <dbReference type="EMBL" id="KAK8482440.1"/>
    </source>
</evidence>
<proteinExistence type="predicted"/>
<evidence type="ECO:0000313" key="2">
    <source>
        <dbReference type="Proteomes" id="UP001396334"/>
    </source>
</evidence>
<gene>
    <name evidence="1" type="ORF">V6N11_051324</name>
</gene>
<name>A0ABR1ZP30_9ROSI</name>